<dbReference type="PANTHER" id="PTHR31511:SF12">
    <property type="entry name" value="RHO TERMINATION FACTOR N-TERMINAL DOMAIN-CONTAINING PROTEIN"/>
    <property type="match status" value="1"/>
</dbReference>
<comment type="caution">
    <text evidence="1">The sequence shown here is derived from an EMBL/GenBank/DDBJ whole genome shotgun (WGS) entry which is preliminary data.</text>
</comment>
<dbReference type="STRING" id="67767.A0A0J7KLH4"/>
<evidence type="ECO:0000313" key="1">
    <source>
        <dbReference type="EMBL" id="KMQ91061.1"/>
    </source>
</evidence>
<dbReference type="AlphaFoldDB" id="A0A0J7KLH4"/>
<sequence length="259" mass="29908">MLTGHGSFGHFLWRIQKHQTKACFHCACNDTAEHTLADCPAREDARASLMTKLNIDQIANLTLINVVEKMLESKEQWNSFESKKKDKKGRGIAIVLLFLTNDKKERHVNLLYLYDKQRDTIAHFAYIKNLSRLVRSQLTAGKNKVYICNRCALLLYEKLSAHSVDCGKMNDRVIVLPNDDEKWLAFRNYDRKERIPFVVYADLECAMEKEEEGTSDTFITQHHKAFSVGYYVRCAYDDSKSMYRSNRGEKCGSSRSSTI</sequence>
<organism evidence="1 2">
    <name type="scientific">Lasius niger</name>
    <name type="common">Black garden ant</name>
    <dbReference type="NCBI Taxonomy" id="67767"/>
    <lineage>
        <taxon>Eukaryota</taxon>
        <taxon>Metazoa</taxon>
        <taxon>Ecdysozoa</taxon>
        <taxon>Arthropoda</taxon>
        <taxon>Hexapoda</taxon>
        <taxon>Insecta</taxon>
        <taxon>Pterygota</taxon>
        <taxon>Neoptera</taxon>
        <taxon>Endopterygota</taxon>
        <taxon>Hymenoptera</taxon>
        <taxon>Apocrita</taxon>
        <taxon>Aculeata</taxon>
        <taxon>Formicoidea</taxon>
        <taxon>Formicidae</taxon>
        <taxon>Formicinae</taxon>
        <taxon>Lasius</taxon>
        <taxon>Lasius</taxon>
    </lineage>
</organism>
<reference evidence="1 2" key="1">
    <citation type="submission" date="2015-04" db="EMBL/GenBank/DDBJ databases">
        <title>Lasius niger genome sequencing.</title>
        <authorList>
            <person name="Konorov E.A."/>
            <person name="Nikitin M.A."/>
            <person name="Kirill M.V."/>
            <person name="Chang P."/>
        </authorList>
    </citation>
    <scope>NUCLEOTIDE SEQUENCE [LARGE SCALE GENOMIC DNA]</scope>
    <source>
        <tissue evidence="1">Whole</tissue>
    </source>
</reference>
<dbReference type="Proteomes" id="UP000036403">
    <property type="component" value="Unassembled WGS sequence"/>
</dbReference>
<dbReference type="OrthoDB" id="7612145at2759"/>
<dbReference type="EMBL" id="LBMM01005969">
    <property type="protein sequence ID" value="KMQ91061.1"/>
    <property type="molecule type" value="Genomic_DNA"/>
</dbReference>
<evidence type="ECO:0000313" key="2">
    <source>
        <dbReference type="Proteomes" id="UP000036403"/>
    </source>
</evidence>
<dbReference type="PANTHER" id="PTHR31511">
    <property type="entry name" value="PROTEIN CBG23764"/>
    <property type="match status" value="1"/>
</dbReference>
<gene>
    <name evidence="1" type="ORF">RF55_9122</name>
</gene>
<evidence type="ECO:0008006" key="3">
    <source>
        <dbReference type="Google" id="ProtNLM"/>
    </source>
</evidence>
<dbReference type="PaxDb" id="67767-A0A0J7KLH4"/>
<keyword evidence="2" id="KW-1185">Reference proteome</keyword>
<accession>A0A0J7KLH4</accession>
<name>A0A0J7KLH4_LASNI</name>
<proteinExistence type="predicted"/>
<protein>
    <recommendedName>
        <fullName evidence="3">Reverse transcriptase</fullName>
    </recommendedName>
</protein>